<keyword evidence="3 7" id="KW-0540">Nuclease</keyword>
<accession>A0ABY5PJ58</accession>
<dbReference type="InterPro" id="IPR000100">
    <property type="entry name" value="RNase_P"/>
</dbReference>
<keyword evidence="2 7" id="KW-0819">tRNA processing</keyword>
<keyword evidence="6 7" id="KW-0694">RNA-binding</keyword>
<comment type="function">
    <text evidence="1 7">RNaseP catalyzes the removal of the 5'-leader sequence from pre-tRNA to produce the mature 5'-terminus. It can also cleave other RNA substrates such as 4.5S RNA. The protein component plays an auxiliary but essential role in vivo by binding to the 5'-leader sequence and broadening the substrate specificity of the ribozyme.</text>
</comment>
<keyword evidence="4 7" id="KW-0255">Endonuclease</keyword>
<evidence type="ECO:0000256" key="1">
    <source>
        <dbReference type="ARBA" id="ARBA00002663"/>
    </source>
</evidence>
<dbReference type="NCBIfam" id="TIGR00188">
    <property type="entry name" value="rnpA"/>
    <property type="match status" value="1"/>
</dbReference>
<comment type="subunit">
    <text evidence="7">Consists of a catalytic RNA component (M1 or rnpB) and a protein subunit.</text>
</comment>
<organism evidence="10 11">
    <name type="scientific">Svornostia abyssi</name>
    <dbReference type="NCBI Taxonomy" id="2898438"/>
    <lineage>
        <taxon>Bacteria</taxon>
        <taxon>Bacillati</taxon>
        <taxon>Actinomycetota</taxon>
        <taxon>Thermoleophilia</taxon>
        <taxon>Solirubrobacterales</taxon>
        <taxon>Baekduiaceae</taxon>
        <taxon>Svornostia</taxon>
    </lineage>
</organism>
<evidence type="ECO:0000256" key="6">
    <source>
        <dbReference type="ARBA" id="ARBA00022884"/>
    </source>
</evidence>
<keyword evidence="5 7" id="KW-0378">Hydrolase</keyword>
<gene>
    <name evidence="7 10" type="primary">rnpA</name>
    <name evidence="10" type="ORF">LRS13_03885</name>
</gene>
<evidence type="ECO:0000256" key="8">
    <source>
        <dbReference type="NCBIfam" id="TIGR00188"/>
    </source>
</evidence>
<dbReference type="GO" id="GO:0004526">
    <property type="term" value="F:ribonuclease P activity"/>
    <property type="evidence" value="ECO:0007669"/>
    <property type="project" value="UniProtKB-EC"/>
</dbReference>
<comment type="catalytic activity">
    <reaction evidence="7">
        <text>Endonucleolytic cleavage of RNA, removing 5'-extranucleotides from tRNA precursor.</text>
        <dbReference type="EC" id="3.1.26.5"/>
    </reaction>
</comment>
<evidence type="ECO:0000313" key="11">
    <source>
        <dbReference type="Proteomes" id="UP001058860"/>
    </source>
</evidence>
<sequence length="134" mass="14655">MDQLPHQLASPRRAKRGRLSRSAEFERVYRQGRSHGGRYLVLHVFPRDAREPADSARLGLSVSRKVGGAVERNRVKRLLREAFATQADRVPSDHDVVIVARPGALELCDRDGLAGVQAAIAELLDKAGLPAADA</sequence>
<comment type="similarity">
    <text evidence="7">Belongs to the RnpA family.</text>
</comment>
<evidence type="ECO:0000313" key="10">
    <source>
        <dbReference type="EMBL" id="UUY04682.1"/>
    </source>
</evidence>
<dbReference type="Gene3D" id="3.30.230.10">
    <property type="match status" value="1"/>
</dbReference>
<protein>
    <recommendedName>
        <fullName evidence="7 8">Ribonuclease P protein component</fullName>
        <shortName evidence="7">RNase P protein</shortName>
        <shortName evidence="7">RNaseP protein</shortName>
        <ecNumber evidence="7 8">3.1.26.5</ecNumber>
    </recommendedName>
    <alternativeName>
        <fullName evidence="7">Protein C5</fullName>
    </alternativeName>
</protein>
<dbReference type="EC" id="3.1.26.5" evidence="7 8"/>
<evidence type="ECO:0000256" key="3">
    <source>
        <dbReference type="ARBA" id="ARBA00022722"/>
    </source>
</evidence>
<name>A0ABY5PJ58_9ACTN</name>
<dbReference type="InterPro" id="IPR014721">
    <property type="entry name" value="Ribsml_uS5_D2-typ_fold_subgr"/>
</dbReference>
<proteinExistence type="inferred from homology"/>
<keyword evidence="11" id="KW-1185">Reference proteome</keyword>
<dbReference type="PANTHER" id="PTHR33992:SF1">
    <property type="entry name" value="RIBONUCLEASE P PROTEIN COMPONENT"/>
    <property type="match status" value="1"/>
</dbReference>
<dbReference type="InterPro" id="IPR020539">
    <property type="entry name" value="RNase_P_CS"/>
</dbReference>
<feature type="region of interest" description="Disordered" evidence="9">
    <location>
        <begin position="1"/>
        <end position="20"/>
    </location>
</feature>
<dbReference type="PROSITE" id="PS00648">
    <property type="entry name" value="RIBONUCLEASE_P"/>
    <property type="match status" value="1"/>
</dbReference>
<dbReference type="RefSeq" id="WP_353865158.1">
    <property type="nucleotide sequence ID" value="NZ_CP088295.1"/>
</dbReference>
<dbReference type="Pfam" id="PF00825">
    <property type="entry name" value="Ribonuclease_P"/>
    <property type="match status" value="1"/>
</dbReference>
<dbReference type="PANTHER" id="PTHR33992">
    <property type="entry name" value="RIBONUCLEASE P PROTEIN COMPONENT"/>
    <property type="match status" value="1"/>
</dbReference>
<dbReference type="SUPFAM" id="SSF54211">
    <property type="entry name" value="Ribosomal protein S5 domain 2-like"/>
    <property type="match status" value="1"/>
</dbReference>
<dbReference type="EMBL" id="CP088295">
    <property type="protein sequence ID" value="UUY04682.1"/>
    <property type="molecule type" value="Genomic_DNA"/>
</dbReference>
<evidence type="ECO:0000256" key="7">
    <source>
        <dbReference type="HAMAP-Rule" id="MF_00227"/>
    </source>
</evidence>
<evidence type="ECO:0000256" key="4">
    <source>
        <dbReference type="ARBA" id="ARBA00022759"/>
    </source>
</evidence>
<dbReference type="Proteomes" id="UP001058860">
    <property type="component" value="Chromosome"/>
</dbReference>
<dbReference type="InterPro" id="IPR020568">
    <property type="entry name" value="Ribosomal_Su5_D2-typ_SF"/>
</dbReference>
<evidence type="ECO:0000256" key="2">
    <source>
        <dbReference type="ARBA" id="ARBA00022694"/>
    </source>
</evidence>
<dbReference type="HAMAP" id="MF_00227">
    <property type="entry name" value="RNase_P"/>
    <property type="match status" value="1"/>
</dbReference>
<evidence type="ECO:0000256" key="9">
    <source>
        <dbReference type="SAM" id="MobiDB-lite"/>
    </source>
</evidence>
<evidence type="ECO:0000256" key="5">
    <source>
        <dbReference type="ARBA" id="ARBA00022801"/>
    </source>
</evidence>
<reference evidence="11" key="1">
    <citation type="submission" date="2021-11" db="EMBL/GenBank/DDBJ databases">
        <title>Cultivation dependent microbiological survey of springs from the worlds oldest radium mine currently devoted to the extraction of radon-saturated water.</title>
        <authorList>
            <person name="Kapinusova G."/>
            <person name="Smrhova T."/>
            <person name="Strejcek M."/>
            <person name="Suman J."/>
            <person name="Jani K."/>
            <person name="Pajer P."/>
            <person name="Uhlik O."/>
        </authorList>
    </citation>
    <scope>NUCLEOTIDE SEQUENCE [LARGE SCALE GENOMIC DNA]</scope>
    <source>
        <strain evidence="11">J379</strain>
    </source>
</reference>